<dbReference type="PANTHER" id="PTHR43236:SF2">
    <property type="entry name" value="BLL0069 PROTEIN"/>
    <property type="match status" value="1"/>
</dbReference>
<dbReference type="Proteomes" id="UP001244552">
    <property type="component" value="Unassembled WGS sequence"/>
</dbReference>
<comment type="caution">
    <text evidence="2">The sequence shown here is derived from an EMBL/GenBank/DDBJ whole genome shotgun (WGS) entry which is preliminary data.</text>
</comment>
<protein>
    <recommendedName>
        <fullName evidence="1">IrrE N-terminal-like domain-containing protein</fullName>
    </recommendedName>
</protein>
<evidence type="ECO:0000313" key="2">
    <source>
        <dbReference type="EMBL" id="MDQ0535248.1"/>
    </source>
</evidence>
<dbReference type="Pfam" id="PF06114">
    <property type="entry name" value="Peptidase_M78"/>
    <property type="match status" value="1"/>
</dbReference>
<sequence>MSTLSYMAAPMSRATIRHTASEVRKLFGFSETPRFPLLHVIENLLPQLIPDAVFEVVDSDEMKGVYAEALPAMALIRVRLDVYMRARLGNPRDNFTLAHELGHLVLHTDHRLQRIATPAKVKPYLDPEWQANAFAGELLVPLELFKKLKHSEDACNIFGVSKKALDVQTKAWRQEGVL</sequence>
<feature type="domain" description="IrrE N-terminal-like" evidence="1">
    <location>
        <begin position="82"/>
        <end position="166"/>
    </location>
</feature>
<reference evidence="2 3" key="1">
    <citation type="submission" date="2023-07" db="EMBL/GenBank/DDBJ databases">
        <title>Genomic Encyclopedia of Type Strains, Phase IV (KMG-IV): sequencing the most valuable type-strain genomes for metagenomic binning, comparative biology and taxonomic classification.</title>
        <authorList>
            <person name="Goeker M."/>
        </authorList>
    </citation>
    <scope>NUCLEOTIDE SEQUENCE [LARGE SCALE GENOMIC DNA]</scope>
    <source>
        <strain evidence="2 3">DSM 19922</strain>
    </source>
</reference>
<evidence type="ECO:0000259" key="1">
    <source>
        <dbReference type="Pfam" id="PF06114"/>
    </source>
</evidence>
<evidence type="ECO:0000313" key="3">
    <source>
        <dbReference type="Proteomes" id="UP001244552"/>
    </source>
</evidence>
<dbReference type="RefSeq" id="WP_209985561.1">
    <property type="nucleotide sequence ID" value="NZ_JAGINO010000017.1"/>
</dbReference>
<gene>
    <name evidence="2" type="ORF">QO018_004126</name>
</gene>
<dbReference type="InterPro" id="IPR052345">
    <property type="entry name" value="Rad_response_metalloprotease"/>
</dbReference>
<dbReference type="Gene3D" id="1.10.10.2910">
    <property type="match status" value="1"/>
</dbReference>
<organism evidence="2 3">
    <name type="scientific">Azospirillum picis</name>
    <dbReference type="NCBI Taxonomy" id="488438"/>
    <lineage>
        <taxon>Bacteria</taxon>
        <taxon>Pseudomonadati</taxon>
        <taxon>Pseudomonadota</taxon>
        <taxon>Alphaproteobacteria</taxon>
        <taxon>Rhodospirillales</taxon>
        <taxon>Azospirillaceae</taxon>
        <taxon>Azospirillum</taxon>
    </lineage>
</organism>
<dbReference type="InterPro" id="IPR010359">
    <property type="entry name" value="IrrE_HExxH"/>
</dbReference>
<dbReference type="EMBL" id="JAUSVU010000017">
    <property type="protein sequence ID" value="MDQ0535248.1"/>
    <property type="molecule type" value="Genomic_DNA"/>
</dbReference>
<accession>A0ABU0MPZ4</accession>
<dbReference type="PANTHER" id="PTHR43236">
    <property type="entry name" value="ANTITOXIN HIGA1"/>
    <property type="match status" value="1"/>
</dbReference>
<name>A0ABU0MPZ4_9PROT</name>
<proteinExistence type="predicted"/>
<keyword evidence="3" id="KW-1185">Reference proteome</keyword>